<dbReference type="RefSeq" id="XP_067919835.1">
    <property type="nucleotide sequence ID" value="XM_068068190.1"/>
</dbReference>
<accession>A0A2C6KNN4</accession>
<name>A0A2C6KNN4_9APIC</name>
<organism evidence="1 2">
    <name type="scientific">Cystoisospora suis</name>
    <dbReference type="NCBI Taxonomy" id="483139"/>
    <lineage>
        <taxon>Eukaryota</taxon>
        <taxon>Sar</taxon>
        <taxon>Alveolata</taxon>
        <taxon>Apicomplexa</taxon>
        <taxon>Conoidasida</taxon>
        <taxon>Coccidia</taxon>
        <taxon>Eucoccidiorida</taxon>
        <taxon>Eimeriorina</taxon>
        <taxon>Sarcocystidae</taxon>
        <taxon>Cystoisospora</taxon>
    </lineage>
</organism>
<protein>
    <submittedName>
        <fullName evidence="1">Uncharacterized protein</fullName>
    </submittedName>
</protein>
<dbReference type="EMBL" id="MIGC01004390">
    <property type="protein sequence ID" value="PHJ18125.1"/>
    <property type="molecule type" value="Genomic_DNA"/>
</dbReference>
<reference evidence="1 2" key="1">
    <citation type="journal article" date="2017" name="Int. J. Parasitol.">
        <title>The genome of the protozoan parasite Cystoisospora suis and a reverse vaccinology approach to identify vaccine candidates.</title>
        <authorList>
            <person name="Palmieri N."/>
            <person name="Shrestha A."/>
            <person name="Ruttkowski B."/>
            <person name="Beck T."/>
            <person name="Vogl C."/>
            <person name="Tomley F."/>
            <person name="Blake D.P."/>
            <person name="Joachim A."/>
        </authorList>
    </citation>
    <scope>NUCLEOTIDE SEQUENCE [LARGE SCALE GENOMIC DNA]</scope>
    <source>
        <strain evidence="1 2">Wien I</strain>
    </source>
</reference>
<feature type="non-terminal residue" evidence="1">
    <location>
        <position position="1"/>
    </location>
</feature>
<comment type="caution">
    <text evidence="1">The sequence shown here is derived from an EMBL/GenBank/DDBJ whole genome shotgun (WGS) entry which is preliminary data.</text>
</comment>
<gene>
    <name evidence="1" type="ORF">CSUI_008051</name>
</gene>
<dbReference type="AlphaFoldDB" id="A0A2C6KNN4"/>
<dbReference type="Proteomes" id="UP000221165">
    <property type="component" value="Unassembled WGS sequence"/>
</dbReference>
<dbReference type="VEuPathDB" id="ToxoDB:CSUI_008051"/>
<keyword evidence="2" id="KW-1185">Reference proteome</keyword>
<proteinExistence type="predicted"/>
<dbReference type="GeneID" id="94431401"/>
<evidence type="ECO:0000313" key="2">
    <source>
        <dbReference type="Proteomes" id="UP000221165"/>
    </source>
</evidence>
<evidence type="ECO:0000313" key="1">
    <source>
        <dbReference type="EMBL" id="PHJ18125.1"/>
    </source>
</evidence>
<sequence>VGFSQSSLLELPLIVLVKDVLAPRRSHVVLRRSFRCNS</sequence>